<dbReference type="PROSITE" id="PS50222">
    <property type="entry name" value="EF_HAND_2"/>
    <property type="match status" value="2"/>
</dbReference>
<dbReference type="Gene3D" id="1.10.238.10">
    <property type="entry name" value="EF-hand"/>
    <property type="match status" value="2"/>
</dbReference>
<dbReference type="SUPFAM" id="SSF47473">
    <property type="entry name" value="EF-hand"/>
    <property type="match status" value="2"/>
</dbReference>
<evidence type="ECO:0000259" key="2">
    <source>
        <dbReference type="PROSITE" id="PS50222"/>
    </source>
</evidence>
<keyword evidence="4" id="KW-1185">Reference proteome</keyword>
<accession>A0A8S3V3J0</accession>
<dbReference type="OrthoDB" id="427950at2759"/>
<evidence type="ECO:0000313" key="3">
    <source>
        <dbReference type="EMBL" id="CAG2248784.1"/>
    </source>
</evidence>
<gene>
    <name evidence="3" type="ORF">MEDL_60653</name>
</gene>
<feature type="domain" description="EF-hand" evidence="2">
    <location>
        <begin position="200"/>
        <end position="235"/>
    </location>
</feature>
<comment type="caution">
    <text evidence="3">The sequence shown here is derived from an EMBL/GenBank/DDBJ whole genome shotgun (WGS) entry which is preliminary data.</text>
</comment>
<dbReference type="InterPro" id="IPR011992">
    <property type="entry name" value="EF-hand-dom_pair"/>
</dbReference>
<dbReference type="AlphaFoldDB" id="A0A8S3V3J0"/>
<feature type="domain" description="EF-hand" evidence="2">
    <location>
        <begin position="28"/>
        <end position="63"/>
    </location>
</feature>
<protein>
    <recommendedName>
        <fullName evidence="2">EF-hand domain-containing protein</fullName>
    </recommendedName>
</protein>
<dbReference type="GO" id="GO:0005509">
    <property type="term" value="F:calcium ion binding"/>
    <property type="evidence" value="ECO:0007669"/>
    <property type="project" value="InterPro"/>
</dbReference>
<sequence length="375" mass="43586">MQLSKIENTAVCSKSITITSMSSGNIEFLREKWSYWFDSLDVNHDGKITKADVDFTLKQFPVVEGLSEKEGKLADDQIEKWWNTYILRGKHEISKEEFLDDFEKEYAENKTNFLETIKSLFEHISNVIDTDKTKMISLDNYVNSFKTLGHDNEKVLQKAFELYKPSHGTIPIQEYIDDWVVFIANDDQSKPDLTSDNIEFLRKKWSYWFDTLDVNHDGKITKADVDYTLNQFPIVEGLSKIEGKLADDQIEKWWNTYILKGKHEVSKEGFLDDFEKGYTESKSNFIAIIKSLCEDMTNIIDADKTKMISLDNYVKAFKTVGLDNEKLLQKAFAHYKPSHGMISIQEYIDDWVVFIANDDQSKPDCVYDVYKNGLM</sequence>
<organism evidence="3 4">
    <name type="scientific">Mytilus edulis</name>
    <name type="common">Blue mussel</name>
    <dbReference type="NCBI Taxonomy" id="6550"/>
    <lineage>
        <taxon>Eukaryota</taxon>
        <taxon>Metazoa</taxon>
        <taxon>Spiralia</taxon>
        <taxon>Lophotrochozoa</taxon>
        <taxon>Mollusca</taxon>
        <taxon>Bivalvia</taxon>
        <taxon>Autobranchia</taxon>
        <taxon>Pteriomorphia</taxon>
        <taxon>Mytilida</taxon>
        <taxon>Mytiloidea</taxon>
        <taxon>Mytilidae</taxon>
        <taxon>Mytilinae</taxon>
        <taxon>Mytilus</taxon>
    </lineage>
</organism>
<dbReference type="PROSITE" id="PS00018">
    <property type="entry name" value="EF_HAND_1"/>
    <property type="match status" value="2"/>
</dbReference>
<dbReference type="InterPro" id="IPR018247">
    <property type="entry name" value="EF_Hand_1_Ca_BS"/>
</dbReference>
<name>A0A8S3V3J0_MYTED</name>
<reference evidence="3" key="1">
    <citation type="submission" date="2021-03" db="EMBL/GenBank/DDBJ databases">
        <authorList>
            <person name="Bekaert M."/>
        </authorList>
    </citation>
    <scope>NUCLEOTIDE SEQUENCE</scope>
</reference>
<keyword evidence="1" id="KW-0106">Calcium</keyword>
<dbReference type="EMBL" id="CAJPWZ010002951">
    <property type="protein sequence ID" value="CAG2248784.1"/>
    <property type="molecule type" value="Genomic_DNA"/>
</dbReference>
<evidence type="ECO:0000313" key="4">
    <source>
        <dbReference type="Proteomes" id="UP000683360"/>
    </source>
</evidence>
<evidence type="ECO:0000256" key="1">
    <source>
        <dbReference type="ARBA" id="ARBA00022837"/>
    </source>
</evidence>
<dbReference type="InterPro" id="IPR002048">
    <property type="entry name" value="EF_hand_dom"/>
</dbReference>
<dbReference type="Pfam" id="PF13499">
    <property type="entry name" value="EF-hand_7"/>
    <property type="match status" value="2"/>
</dbReference>
<proteinExistence type="predicted"/>
<dbReference type="Proteomes" id="UP000683360">
    <property type="component" value="Unassembled WGS sequence"/>
</dbReference>